<proteinExistence type="predicted"/>
<organism evidence="1 2">
    <name type="scientific">Botrytis elliptica</name>
    <dbReference type="NCBI Taxonomy" id="278938"/>
    <lineage>
        <taxon>Eukaryota</taxon>
        <taxon>Fungi</taxon>
        <taxon>Dikarya</taxon>
        <taxon>Ascomycota</taxon>
        <taxon>Pezizomycotina</taxon>
        <taxon>Leotiomycetes</taxon>
        <taxon>Helotiales</taxon>
        <taxon>Sclerotiniaceae</taxon>
        <taxon>Botrytis</taxon>
    </lineage>
</organism>
<dbReference type="EMBL" id="PQXM01000019">
    <property type="protein sequence ID" value="TGO79927.1"/>
    <property type="molecule type" value="Genomic_DNA"/>
</dbReference>
<reference evidence="1 2" key="1">
    <citation type="submission" date="2017-12" db="EMBL/GenBank/DDBJ databases">
        <title>Comparative genomics of Botrytis spp.</title>
        <authorList>
            <person name="Valero-Jimenez C.A."/>
            <person name="Tapia P."/>
            <person name="Veloso J."/>
            <person name="Silva-Moreno E."/>
            <person name="Staats M."/>
            <person name="Valdes J.H."/>
            <person name="Van Kan J.A.L."/>
        </authorList>
    </citation>
    <scope>NUCLEOTIDE SEQUENCE [LARGE SCALE GENOMIC DNA]</scope>
    <source>
        <strain evidence="1 2">Be9601</strain>
    </source>
</reference>
<protein>
    <submittedName>
        <fullName evidence="1">Uncharacterized protein</fullName>
    </submittedName>
</protein>
<evidence type="ECO:0000313" key="1">
    <source>
        <dbReference type="EMBL" id="TGO79927.1"/>
    </source>
</evidence>
<dbReference type="Proteomes" id="UP000297229">
    <property type="component" value="Unassembled WGS sequence"/>
</dbReference>
<name>A0A4Z1KES6_9HELO</name>
<keyword evidence="2" id="KW-1185">Reference proteome</keyword>
<dbReference type="AlphaFoldDB" id="A0A4Z1KES6"/>
<sequence length="85" mass="9074">MNSLIGASPAFLESWLQNTFFSLLRLILQASLFSSRLTRAYNFSPDQLAKRGVFNGEAMSVVVRSSDSSLPVAIIAGQATGVGHG</sequence>
<comment type="caution">
    <text evidence="1">The sequence shown here is derived from an EMBL/GenBank/DDBJ whole genome shotgun (WGS) entry which is preliminary data.</text>
</comment>
<gene>
    <name evidence="1" type="ORF">BELL_0019g00150</name>
</gene>
<accession>A0A4Z1KES6</accession>
<evidence type="ECO:0000313" key="2">
    <source>
        <dbReference type="Proteomes" id="UP000297229"/>
    </source>
</evidence>